<feature type="compositionally biased region" description="Polar residues" evidence="8">
    <location>
        <begin position="407"/>
        <end position="419"/>
    </location>
</feature>
<comment type="similarity">
    <text evidence="2">Belongs to the engrailed homeobox family.</text>
</comment>
<name>A0AB34KPL1_9PEZI</name>
<feature type="compositionally biased region" description="Polar residues" evidence="8">
    <location>
        <begin position="159"/>
        <end position="180"/>
    </location>
</feature>
<feature type="compositionally biased region" description="Low complexity" evidence="8">
    <location>
        <begin position="475"/>
        <end position="486"/>
    </location>
</feature>
<feature type="compositionally biased region" description="Polar residues" evidence="8">
    <location>
        <begin position="561"/>
        <end position="581"/>
    </location>
</feature>
<dbReference type="PANTHER" id="PTHR24341:SF6">
    <property type="entry name" value="HOMEOBOX PROTEIN INVECTED"/>
    <property type="match status" value="1"/>
</dbReference>
<dbReference type="Gene3D" id="1.10.10.60">
    <property type="entry name" value="Homeodomain-like"/>
    <property type="match status" value="1"/>
</dbReference>
<gene>
    <name evidence="10" type="ORF">WHR41_04102</name>
</gene>
<dbReference type="SMART" id="SM00389">
    <property type="entry name" value="HOX"/>
    <property type="match status" value="1"/>
</dbReference>
<evidence type="ECO:0000256" key="3">
    <source>
        <dbReference type="ARBA" id="ARBA00023125"/>
    </source>
</evidence>
<organism evidence="10 11">
    <name type="scientific">Cladosporium halotolerans</name>
    <dbReference type="NCBI Taxonomy" id="1052096"/>
    <lineage>
        <taxon>Eukaryota</taxon>
        <taxon>Fungi</taxon>
        <taxon>Dikarya</taxon>
        <taxon>Ascomycota</taxon>
        <taxon>Pezizomycotina</taxon>
        <taxon>Dothideomycetes</taxon>
        <taxon>Dothideomycetidae</taxon>
        <taxon>Cladosporiales</taxon>
        <taxon>Cladosporiaceae</taxon>
        <taxon>Cladosporium</taxon>
    </lineage>
</organism>
<dbReference type="AlphaFoldDB" id="A0AB34KPL1"/>
<evidence type="ECO:0000313" key="10">
    <source>
        <dbReference type="EMBL" id="KAL1587004.1"/>
    </source>
</evidence>
<dbReference type="Pfam" id="PF00046">
    <property type="entry name" value="Homeodomain"/>
    <property type="match status" value="1"/>
</dbReference>
<proteinExistence type="inferred from homology"/>
<evidence type="ECO:0000259" key="9">
    <source>
        <dbReference type="PROSITE" id="PS50071"/>
    </source>
</evidence>
<accession>A0AB34KPL1</accession>
<sequence>MDYASTFAQAPLYAPNFGNVSAEQLQQHYQQHYTLPQATLPEQPRNPYAATAVAQHQIACDIKPRLTKEQHDILEAHYMEQTKPNTSTKKGFAESLNVSLDKVNNWFQNRRAKSKQDAKKAQSAMQALSESHQNPQQMSSSGSESEPSPAFASSEYFNMMQQSGADNSSNESFGKTSQGQYHEAASLPQDIPLPASEPNDQFQEFDFNQAQSDLFDSPQDLNRRTLTQEQFNAMSQQSVMQGSGGFTLDMDVEALNKMYPDYSQPDMKSQEAYDFPAFSGLPDSHQGASLPQAVANHSVPGFPSSNAMQAQSVVSSASSDWGGSRSSSISTFSRESQIAPSAATTQPQAATASSQWRPGQSVPVDFNQLSEEFRQIAQSRQPQQQYMQEQPLAWPVDEAYRERRESQTASITQSMSNVGLKTPQPPQHAAFKSPAPATSLATRRQRSKPTPLGLASLRSQSYSAASQPGSPGNMSQTHHQQQNSSNLGPAQPLRRIKSSNMINGVAQGRIQKAVPGSAQRSPLNWTFADVMNSPKGMRSMSTSNGSSLAPPTPMSPREQARQTQQWQSSSGQVSRQASISETDLEQAAQHVPATGPADNISSPPHTPMYPPQPPFAQQRVGKNNVTENTPPQSAPATQLCFSNNSFMPPPPPNPVSQHQVTTMPPPQAPQQAMQHMFSAHAPQMMPPEPQFAMGDMGMAQPHFAFANPDPMANAHMQFSMGGVPMVDANGNFQMAMPQPHYQLVSHPPPMPSASAPPLNHTPPMHFPFPATASPPPGLHMPNHGSHAIPQPELFVHEYQPPADVKRAATPRKVPAESGPKSYTFANQTPEHFEKGKKGAAAASTSPSSNSS</sequence>
<feature type="compositionally biased region" description="Polar residues" evidence="8">
    <location>
        <begin position="457"/>
        <end position="474"/>
    </location>
</feature>
<evidence type="ECO:0000256" key="4">
    <source>
        <dbReference type="ARBA" id="ARBA00023155"/>
    </source>
</evidence>
<evidence type="ECO:0000256" key="1">
    <source>
        <dbReference type="ARBA" id="ARBA00004123"/>
    </source>
</evidence>
<dbReference type="InterPro" id="IPR001356">
    <property type="entry name" value="HD"/>
</dbReference>
<feature type="compositionally biased region" description="Low complexity" evidence="8">
    <location>
        <begin position="839"/>
        <end position="851"/>
    </location>
</feature>
<dbReference type="InterPro" id="IPR017970">
    <property type="entry name" value="Homeobox_CS"/>
</dbReference>
<evidence type="ECO:0000313" key="11">
    <source>
        <dbReference type="Proteomes" id="UP000803884"/>
    </source>
</evidence>
<keyword evidence="3 6" id="KW-0238">DNA-binding</keyword>
<keyword evidence="4 6" id="KW-0371">Homeobox</keyword>
<feature type="domain" description="Homeobox" evidence="9">
    <location>
        <begin position="63"/>
        <end position="117"/>
    </location>
</feature>
<dbReference type="GO" id="GO:0000981">
    <property type="term" value="F:DNA-binding transcription factor activity, RNA polymerase II-specific"/>
    <property type="evidence" value="ECO:0007669"/>
    <property type="project" value="InterPro"/>
</dbReference>
<dbReference type="PROSITE" id="PS50071">
    <property type="entry name" value="HOMEOBOX_2"/>
    <property type="match status" value="1"/>
</dbReference>
<feature type="compositionally biased region" description="Pro residues" evidence="8">
    <location>
        <begin position="604"/>
        <end position="614"/>
    </location>
</feature>
<keyword evidence="5 6" id="KW-0539">Nucleus</keyword>
<feature type="region of interest" description="Disordered" evidence="8">
    <location>
        <begin position="401"/>
        <end position="492"/>
    </location>
</feature>
<feature type="region of interest" description="Disordered" evidence="8">
    <location>
        <begin position="802"/>
        <end position="851"/>
    </location>
</feature>
<dbReference type="GO" id="GO:0016586">
    <property type="term" value="C:RSC-type complex"/>
    <property type="evidence" value="ECO:0007669"/>
    <property type="project" value="TreeGrafter"/>
</dbReference>
<dbReference type="SUPFAM" id="SSF46689">
    <property type="entry name" value="Homeodomain-like"/>
    <property type="match status" value="1"/>
</dbReference>
<dbReference type="CDD" id="cd00086">
    <property type="entry name" value="homeodomain"/>
    <property type="match status" value="1"/>
</dbReference>
<evidence type="ECO:0000256" key="8">
    <source>
        <dbReference type="SAM" id="MobiDB-lite"/>
    </source>
</evidence>
<evidence type="ECO:0000256" key="7">
    <source>
        <dbReference type="RuleBase" id="RU000682"/>
    </source>
</evidence>
<feature type="region of interest" description="Disordered" evidence="8">
    <location>
        <begin position="316"/>
        <end position="361"/>
    </location>
</feature>
<dbReference type="RefSeq" id="XP_069230109.1">
    <property type="nucleotide sequence ID" value="XM_069372708.1"/>
</dbReference>
<reference evidence="10 11" key="1">
    <citation type="journal article" date="2020" name="Microbiol. Resour. Announc.">
        <title>Draft Genome Sequence of a Cladosporium Species Isolated from the Mesophotic Ascidian Didemnum maculosum.</title>
        <authorList>
            <person name="Gioti A."/>
            <person name="Siaperas R."/>
            <person name="Nikolaivits E."/>
            <person name="Le Goff G."/>
            <person name="Ouazzani J."/>
            <person name="Kotoulas G."/>
            <person name="Topakas E."/>
        </authorList>
    </citation>
    <scope>NUCLEOTIDE SEQUENCE [LARGE SCALE GENOMIC DNA]</scope>
    <source>
        <strain evidence="10 11">TM138-S3</strain>
    </source>
</reference>
<feature type="region of interest" description="Disordered" evidence="8">
    <location>
        <begin position="111"/>
        <end position="184"/>
    </location>
</feature>
<dbReference type="GO" id="GO:0003677">
    <property type="term" value="F:DNA binding"/>
    <property type="evidence" value="ECO:0007669"/>
    <property type="project" value="UniProtKB-UniRule"/>
</dbReference>
<dbReference type="InterPro" id="IPR050720">
    <property type="entry name" value="Engrailed_Homeobox_TFs"/>
</dbReference>
<dbReference type="PROSITE" id="PS00027">
    <property type="entry name" value="HOMEOBOX_1"/>
    <property type="match status" value="1"/>
</dbReference>
<protein>
    <recommendedName>
        <fullName evidence="9">Homeobox domain-containing protein</fullName>
    </recommendedName>
</protein>
<feature type="compositionally biased region" description="Low complexity" evidence="8">
    <location>
        <begin position="139"/>
        <end position="155"/>
    </location>
</feature>
<feature type="compositionally biased region" description="Polar residues" evidence="8">
    <location>
        <begin position="128"/>
        <end position="138"/>
    </location>
</feature>
<dbReference type="PANTHER" id="PTHR24341">
    <property type="entry name" value="HOMEOBOX PROTEIN ENGRAILED"/>
    <property type="match status" value="1"/>
</dbReference>
<evidence type="ECO:0000256" key="6">
    <source>
        <dbReference type="PROSITE-ProRule" id="PRU00108"/>
    </source>
</evidence>
<dbReference type="GeneID" id="96005546"/>
<keyword evidence="11" id="KW-1185">Reference proteome</keyword>
<feature type="compositionally biased region" description="Low complexity" evidence="8">
    <location>
        <begin position="316"/>
        <end position="355"/>
    </location>
</feature>
<evidence type="ECO:0000256" key="2">
    <source>
        <dbReference type="ARBA" id="ARBA00010896"/>
    </source>
</evidence>
<comment type="caution">
    <text evidence="10">The sequence shown here is derived from an EMBL/GenBank/DDBJ whole genome shotgun (WGS) entry which is preliminary data.</text>
</comment>
<dbReference type="InterPro" id="IPR009057">
    <property type="entry name" value="Homeodomain-like_sf"/>
</dbReference>
<dbReference type="Proteomes" id="UP000803884">
    <property type="component" value="Unassembled WGS sequence"/>
</dbReference>
<feature type="compositionally biased region" description="Polar residues" evidence="8">
    <location>
        <begin position="620"/>
        <end position="646"/>
    </location>
</feature>
<dbReference type="EMBL" id="JAAQHG020000012">
    <property type="protein sequence ID" value="KAL1587004.1"/>
    <property type="molecule type" value="Genomic_DNA"/>
</dbReference>
<feature type="compositionally biased region" description="Polar residues" evidence="8">
    <location>
        <begin position="539"/>
        <end position="549"/>
    </location>
</feature>
<feature type="DNA-binding region" description="Homeobox" evidence="6">
    <location>
        <begin position="65"/>
        <end position="118"/>
    </location>
</feature>
<comment type="subcellular location">
    <subcellularLocation>
        <location evidence="1 6 7">Nucleus</location>
    </subcellularLocation>
</comment>
<evidence type="ECO:0000256" key="5">
    <source>
        <dbReference type="ARBA" id="ARBA00023242"/>
    </source>
</evidence>
<feature type="region of interest" description="Disordered" evidence="8">
    <location>
        <begin position="534"/>
        <end position="669"/>
    </location>
</feature>